<accession>A0ABY8QD56</accession>
<reference evidence="2 3" key="1">
    <citation type="submission" date="2023-05" db="EMBL/GenBank/DDBJ databases">
        <title>YMD87, complete Genome.</title>
        <authorList>
            <person name="Zhang J."/>
            <person name="Xu X."/>
        </authorList>
    </citation>
    <scope>NUCLEOTIDE SEQUENCE [LARGE SCALE GENOMIC DNA]</scope>
    <source>
        <strain evidence="2 3">YMD87</strain>
    </source>
</reference>
<keyword evidence="1" id="KW-0812">Transmembrane</keyword>
<feature type="transmembrane region" description="Helical" evidence="1">
    <location>
        <begin position="74"/>
        <end position="93"/>
    </location>
</feature>
<dbReference type="RefSeq" id="WP_282299187.1">
    <property type="nucleotide sequence ID" value="NZ_CP124616.1"/>
</dbReference>
<name>A0ABY8QD56_9RHOB</name>
<organism evidence="2 3">
    <name type="scientific">Tropicibacter oceani</name>
    <dbReference type="NCBI Taxonomy" id="3058420"/>
    <lineage>
        <taxon>Bacteria</taxon>
        <taxon>Pseudomonadati</taxon>
        <taxon>Pseudomonadota</taxon>
        <taxon>Alphaproteobacteria</taxon>
        <taxon>Rhodobacterales</taxon>
        <taxon>Roseobacteraceae</taxon>
        <taxon>Tropicibacter</taxon>
    </lineage>
</organism>
<protein>
    <submittedName>
        <fullName evidence="2">Uncharacterized protein</fullName>
    </submittedName>
</protein>
<feature type="transmembrane region" description="Helical" evidence="1">
    <location>
        <begin position="6"/>
        <end position="27"/>
    </location>
</feature>
<dbReference type="Proteomes" id="UP001241605">
    <property type="component" value="Chromosome"/>
</dbReference>
<gene>
    <name evidence="2" type="ORF">QF118_11420</name>
</gene>
<keyword evidence="3" id="KW-1185">Reference proteome</keyword>
<feature type="transmembrane region" description="Helical" evidence="1">
    <location>
        <begin position="105"/>
        <end position="124"/>
    </location>
</feature>
<proteinExistence type="predicted"/>
<dbReference type="EMBL" id="CP124616">
    <property type="protein sequence ID" value="WGW02554.1"/>
    <property type="molecule type" value="Genomic_DNA"/>
</dbReference>
<evidence type="ECO:0000256" key="1">
    <source>
        <dbReference type="SAM" id="Phobius"/>
    </source>
</evidence>
<feature type="transmembrane region" description="Helical" evidence="1">
    <location>
        <begin position="48"/>
        <end position="68"/>
    </location>
</feature>
<sequence length="127" mass="13333">MLIQIAHLYATACLTVVFFQVALIGGAPLGAYTQGGQHKGRLPPRNRVIAALSIPVLLAQALAILSAAGFPGLGWPRCTGWAALAMALVTMLLNQITPSRRERALWGPITIVMAALAGYVMVVSRGA</sequence>
<evidence type="ECO:0000313" key="2">
    <source>
        <dbReference type="EMBL" id="WGW02554.1"/>
    </source>
</evidence>
<keyword evidence="1" id="KW-1133">Transmembrane helix</keyword>
<keyword evidence="1" id="KW-0472">Membrane</keyword>
<evidence type="ECO:0000313" key="3">
    <source>
        <dbReference type="Proteomes" id="UP001241605"/>
    </source>
</evidence>